<dbReference type="RefSeq" id="WP_231002496.1">
    <property type="nucleotide sequence ID" value="NZ_JAJNEC010000003.1"/>
</dbReference>
<protein>
    <submittedName>
        <fullName evidence="1">Uncharacterized protein</fullName>
    </submittedName>
</protein>
<keyword evidence="2" id="KW-1185">Reference proteome</keyword>
<organism evidence="1 2">
    <name type="scientific">Niabella pedocola</name>
    <dbReference type="NCBI Taxonomy" id="1752077"/>
    <lineage>
        <taxon>Bacteria</taxon>
        <taxon>Pseudomonadati</taxon>
        <taxon>Bacteroidota</taxon>
        <taxon>Chitinophagia</taxon>
        <taxon>Chitinophagales</taxon>
        <taxon>Chitinophagaceae</taxon>
        <taxon>Niabella</taxon>
    </lineage>
</organism>
<gene>
    <name evidence="1" type="ORF">LQ567_02385</name>
</gene>
<evidence type="ECO:0000313" key="1">
    <source>
        <dbReference type="EMBL" id="MCD2421591.1"/>
    </source>
</evidence>
<sequence length="123" mass="14771">MILRKEIIEQLSKKLSLPYLSVEQDWDIELADKNRIDEFISYYNENDLSAEVKYATMSIILASYEDFLNDRELERDYRWYEIEKILKSGRGLFSELMEYWAVDSEKENIFRIAPLIREARATD</sequence>
<evidence type="ECO:0000313" key="2">
    <source>
        <dbReference type="Proteomes" id="UP001199816"/>
    </source>
</evidence>
<accession>A0ABS8PKR2</accession>
<name>A0ABS8PKR2_9BACT</name>
<dbReference type="EMBL" id="JAJNEC010000003">
    <property type="protein sequence ID" value="MCD2421591.1"/>
    <property type="molecule type" value="Genomic_DNA"/>
</dbReference>
<proteinExistence type="predicted"/>
<reference evidence="1 2" key="1">
    <citation type="submission" date="2021-11" db="EMBL/GenBank/DDBJ databases">
        <title>Genomic of Niabella pedocola.</title>
        <authorList>
            <person name="Wu T."/>
        </authorList>
    </citation>
    <scope>NUCLEOTIDE SEQUENCE [LARGE SCALE GENOMIC DNA]</scope>
    <source>
        <strain evidence="1 2">JCM 31011</strain>
    </source>
</reference>
<dbReference type="Proteomes" id="UP001199816">
    <property type="component" value="Unassembled WGS sequence"/>
</dbReference>
<comment type="caution">
    <text evidence="1">The sequence shown here is derived from an EMBL/GenBank/DDBJ whole genome shotgun (WGS) entry which is preliminary data.</text>
</comment>